<sequence>MKAIIFDLDGTLVDSMRYWRDVSKEFLKTKGIDIDNEVQHKMTTMSLRKSLLYLKDFYNLKETLDVLYDEFSDIVTDFYMNKVELKENAIEILEYFKSKGFKIVIGTSTAKNFVDIVADKFNLYDYASAVFTVDGVGHYKSEVKFFTSIADSIEEDTQDIYLVDDSFIALRAAKDAGLVPVGIYDENSDDKWHIIKEEQKFYISKLIELKEI</sequence>
<dbReference type="PANTHER" id="PTHR43434">
    <property type="entry name" value="PHOSPHOGLYCOLATE PHOSPHATASE"/>
    <property type="match status" value="1"/>
</dbReference>
<evidence type="ECO:0000313" key="2">
    <source>
        <dbReference type="Proteomes" id="UP001549162"/>
    </source>
</evidence>
<protein>
    <submittedName>
        <fullName evidence="1">Beta-phosphoglucomutase-like phosphatase (HAD superfamily)</fullName>
    </submittedName>
</protein>
<dbReference type="RefSeq" id="WP_354367263.1">
    <property type="nucleotide sequence ID" value="NZ_JBEPMA010000003.1"/>
</dbReference>
<dbReference type="Gene3D" id="3.40.50.1000">
    <property type="entry name" value="HAD superfamily/HAD-like"/>
    <property type="match status" value="1"/>
</dbReference>
<dbReference type="InterPro" id="IPR036412">
    <property type="entry name" value="HAD-like_sf"/>
</dbReference>
<dbReference type="EMBL" id="JBEPMA010000003">
    <property type="protein sequence ID" value="MET3617120.1"/>
    <property type="molecule type" value="Genomic_DNA"/>
</dbReference>
<gene>
    <name evidence="1" type="ORF">ABID14_000748</name>
</gene>
<evidence type="ECO:0000313" key="1">
    <source>
        <dbReference type="EMBL" id="MET3617120.1"/>
    </source>
</evidence>
<proteinExistence type="predicted"/>
<dbReference type="Proteomes" id="UP001549162">
    <property type="component" value="Unassembled WGS sequence"/>
</dbReference>
<dbReference type="Pfam" id="PF00702">
    <property type="entry name" value="Hydrolase"/>
    <property type="match status" value="1"/>
</dbReference>
<dbReference type="SFLD" id="SFLDG01129">
    <property type="entry name" value="C1.5:_HAD__Beta-PGM__Phosphata"/>
    <property type="match status" value="1"/>
</dbReference>
<organism evidence="1 2">
    <name type="scientific">Peptoniphilus olsenii</name>
    <dbReference type="NCBI Taxonomy" id="411570"/>
    <lineage>
        <taxon>Bacteria</taxon>
        <taxon>Bacillati</taxon>
        <taxon>Bacillota</taxon>
        <taxon>Tissierellia</taxon>
        <taxon>Tissierellales</taxon>
        <taxon>Peptoniphilaceae</taxon>
        <taxon>Peptoniphilus</taxon>
    </lineage>
</organism>
<dbReference type="SUPFAM" id="SSF56784">
    <property type="entry name" value="HAD-like"/>
    <property type="match status" value="1"/>
</dbReference>
<name>A0ABV2JB69_9FIRM</name>
<keyword evidence="2" id="KW-1185">Reference proteome</keyword>
<dbReference type="CDD" id="cd07505">
    <property type="entry name" value="HAD_BPGM-like"/>
    <property type="match status" value="1"/>
</dbReference>
<dbReference type="InterPro" id="IPR023214">
    <property type="entry name" value="HAD_sf"/>
</dbReference>
<reference evidence="1 2" key="1">
    <citation type="submission" date="2024-06" db="EMBL/GenBank/DDBJ databases">
        <title>Genomic Encyclopedia of Type Strains, Phase IV (KMG-IV): sequencing the most valuable type-strain genomes for metagenomic binning, comparative biology and taxonomic classification.</title>
        <authorList>
            <person name="Goeker M."/>
        </authorList>
    </citation>
    <scope>NUCLEOTIDE SEQUENCE [LARGE SCALE GENOMIC DNA]</scope>
    <source>
        <strain evidence="1 2">DSM 21460</strain>
    </source>
</reference>
<dbReference type="SFLD" id="SFLDS00003">
    <property type="entry name" value="Haloacid_Dehalogenase"/>
    <property type="match status" value="1"/>
</dbReference>
<comment type="caution">
    <text evidence="1">The sequence shown here is derived from an EMBL/GenBank/DDBJ whole genome shotgun (WGS) entry which is preliminary data.</text>
</comment>
<dbReference type="Gene3D" id="1.10.150.240">
    <property type="entry name" value="Putative phosphatase, domain 2"/>
    <property type="match status" value="1"/>
</dbReference>
<dbReference type="InterPro" id="IPR050155">
    <property type="entry name" value="HAD-like_hydrolase_sf"/>
</dbReference>
<dbReference type="PANTHER" id="PTHR43434:SF1">
    <property type="entry name" value="PHOSPHOGLYCOLATE PHOSPHATASE"/>
    <property type="match status" value="1"/>
</dbReference>
<accession>A0ABV2JB69</accession>
<dbReference type="InterPro" id="IPR023198">
    <property type="entry name" value="PGP-like_dom2"/>
</dbReference>